<feature type="region of interest" description="Disordered" evidence="1">
    <location>
        <begin position="121"/>
        <end position="147"/>
    </location>
</feature>
<reference evidence="2" key="1">
    <citation type="submission" date="2021-06" db="EMBL/GenBank/DDBJ databases">
        <authorList>
            <person name="Hodson N. C."/>
            <person name="Mongue J. A."/>
            <person name="Jaron S. K."/>
        </authorList>
    </citation>
    <scope>NUCLEOTIDE SEQUENCE</scope>
</reference>
<dbReference type="AlphaFoldDB" id="A0A8J2JY91"/>
<gene>
    <name evidence="2" type="ORF">AFUS01_LOCUS5808</name>
</gene>
<keyword evidence="3" id="KW-1185">Reference proteome</keyword>
<evidence type="ECO:0000256" key="1">
    <source>
        <dbReference type="SAM" id="MobiDB-lite"/>
    </source>
</evidence>
<dbReference type="Proteomes" id="UP000708208">
    <property type="component" value="Unassembled WGS sequence"/>
</dbReference>
<sequence>MTAHSQMRSFDKARHFRRQNSLYTQLNSQPCSVIAERNLHAPTSQKSIERCRFAWSQYSIKKTVGGVYETELEARQKQNRAVDTSDVNTDIDKKRKRKPVKAFSTLAPVKMSKHFKHVTTPVYSEDSSDDSNLPLPLPTLGNSSPNKISVTTNVAGKSGVNVRHDSSQDVQPIGVSPLQVLNLVSDSDIESQESSGRDLTDLVSHTPNATARERTPNMSSGPKLFGHNSNTNMGIADFQREVLHSLSVIKTRIKHVEETQEILLHRSVPETVKRSWKLKLPAESVSDALRLDSLLIEDENERELEIRISKLGGTDVGKCTRNILRKILTDEAAQGLNWRGQNGKVAMIQMRLTTIISDAVIGFLGTNKATTNLVEDSIKEWLKQASNRISQKLKRQKLHPSDD</sequence>
<evidence type="ECO:0000313" key="3">
    <source>
        <dbReference type="Proteomes" id="UP000708208"/>
    </source>
</evidence>
<dbReference type="PANTHER" id="PTHR34153:SF2">
    <property type="entry name" value="SI:CH211-262H13.3-RELATED"/>
    <property type="match status" value="1"/>
</dbReference>
<evidence type="ECO:0008006" key="4">
    <source>
        <dbReference type="Google" id="ProtNLM"/>
    </source>
</evidence>
<accession>A0A8J2JY91</accession>
<organism evidence="2 3">
    <name type="scientific">Allacma fusca</name>
    <dbReference type="NCBI Taxonomy" id="39272"/>
    <lineage>
        <taxon>Eukaryota</taxon>
        <taxon>Metazoa</taxon>
        <taxon>Ecdysozoa</taxon>
        <taxon>Arthropoda</taxon>
        <taxon>Hexapoda</taxon>
        <taxon>Collembola</taxon>
        <taxon>Symphypleona</taxon>
        <taxon>Sminthuridae</taxon>
        <taxon>Allacma</taxon>
    </lineage>
</organism>
<feature type="region of interest" description="Disordered" evidence="1">
    <location>
        <begin position="187"/>
        <end position="228"/>
    </location>
</feature>
<name>A0A8J2JY91_9HEXA</name>
<dbReference type="PANTHER" id="PTHR34153">
    <property type="entry name" value="SI:CH211-262H13.3-RELATED-RELATED"/>
    <property type="match status" value="1"/>
</dbReference>
<evidence type="ECO:0000313" key="2">
    <source>
        <dbReference type="EMBL" id="CAG7716289.1"/>
    </source>
</evidence>
<proteinExistence type="predicted"/>
<dbReference type="EMBL" id="CAJVCH010037411">
    <property type="protein sequence ID" value="CAG7716289.1"/>
    <property type="molecule type" value="Genomic_DNA"/>
</dbReference>
<comment type="caution">
    <text evidence="2">The sequence shown here is derived from an EMBL/GenBank/DDBJ whole genome shotgun (WGS) entry which is preliminary data.</text>
</comment>
<dbReference type="OrthoDB" id="7988731at2759"/>
<protein>
    <recommendedName>
        <fullName evidence="4">DUF4806 domain-containing protein</fullName>
    </recommendedName>
</protein>